<dbReference type="Gene3D" id="3.30.160.60">
    <property type="entry name" value="Classic Zinc Finger"/>
    <property type="match status" value="3"/>
</dbReference>
<dbReference type="FunFam" id="3.30.160.60:FF:000100">
    <property type="entry name" value="Zinc finger 45-like"/>
    <property type="match status" value="1"/>
</dbReference>
<dbReference type="PANTHER" id="PTHR23235">
    <property type="entry name" value="KRUEPPEL-LIKE TRANSCRIPTION FACTOR"/>
    <property type="match status" value="1"/>
</dbReference>
<dbReference type="InterPro" id="IPR036236">
    <property type="entry name" value="Znf_C2H2_sf"/>
</dbReference>
<comment type="caution">
    <text evidence="10">The sequence shown here is derived from an EMBL/GenBank/DDBJ whole genome shotgun (WGS) entry which is preliminary data.</text>
</comment>
<dbReference type="EMBL" id="VCGU01000008">
    <property type="protein sequence ID" value="TRY72716.1"/>
    <property type="molecule type" value="Genomic_DNA"/>
</dbReference>
<gene>
    <name evidence="10" type="ORF">TCAL_01139</name>
</gene>
<evidence type="ECO:0000256" key="6">
    <source>
        <dbReference type="ARBA" id="ARBA00023242"/>
    </source>
</evidence>
<dbReference type="SUPFAM" id="SSF57667">
    <property type="entry name" value="beta-beta-alpha zinc fingers"/>
    <property type="match status" value="2"/>
</dbReference>
<dbReference type="STRING" id="6832.A0A553P4V2"/>
<evidence type="ECO:0000256" key="3">
    <source>
        <dbReference type="ARBA" id="ARBA00022737"/>
    </source>
</evidence>
<keyword evidence="5" id="KW-0862">Zinc</keyword>
<dbReference type="GO" id="GO:0005634">
    <property type="term" value="C:nucleus"/>
    <property type="evidence" value="ECO:0007669"/>
    <property type="project" value="UniProtKB-SubCell"/>
</dbReference>
<organism evidence="10 11">
    <name type="scientific">Tigriopus californicus</name>
    <name type="common">Marine copepod</name>
    <dbReference type="NCBI Taxonomy" id="6832"/>
    <lineage>
        <taxon>Eukaryota</taxon>
        <taxon>Metazoa</taxon>
        <taxon>Ecdysozoa</taxon>
        <taxon>Arthropoda</taxon>
        <taxon>Crustacea</taxon>
        <taxon>Multicrustacea</taxon>
        <taxon>Hexanauplia</taxon>
        <taxon>Copepoda</taxon>
        <taxon>Harpacticoida</taxon>
        <taxon>Harpacticidae</taxon>
        <taxon>Tigriopus</taxon>
    </lineage>
</organism>
<dbReference type="GO" id="GO:0000978">
    <property type="term" value="F:RNA polymerase II cis-regulatory region sequence-specific DNA binding"/>
    <property type="evidence" value="ECO:0007669"/>
    <property type="project" value="TreeGrafter"/>
</dbReference>
<keyword evidence="3" id="KW-0677">Repeat</keyword>
<keyword evidence="11" id="KW-1185">Reference proteome</keyword>
<evidence type="ECO:0000256" key="1">
    <source>
        <dbReference type="ARBA" id="ARBA00004123"/>
    </source>
</evidence>
<dbReference type="GO" id="GO:0008270">
    <property type="term" value="F:zinc ion binding"/>
    <property type="evidence" value="ECO:0007669"/>
    <property type="project" value="UniProtKB-KW"/>
</dbReference>
<dbReference type="InterPro" id="IPR013087">
    <property type="entry name" value="Znf_C2H2_type"/>
</dbReference>
<dbReference type="FunFam" id="3.30.160.60:FF:000018">
    <property type="entry name" value="Krueppel-like factor 15"/>
    <property type="match status" value="1"/>
</dbReference>
<keyword evidence="6" id="KW-0539">Nucleus</keyword>
<feature type="domain" description="C2H2-type" evidence="9">
    <location>
        <begin position="426"/>
        <end position="448"/>
    </location>
</feature>
<dbReference type="FunFam" id="3.30.160.60:FF:000125">
    <property type="entry name" value="Putative zinc finger protein 143"/>
    <property type="match status" value="1"/>
</dbReference>
<keyword evidence="2" id="KW-0479">Metal-binding</keyword>
<dbReference type="Pfam" id="PF00096">
    <property type="entry name" value="zf-C2H2"/>
    <property type="match status" value="2"/>
</dbReference>
<comment type="subcellular location">
    <subcellularLocation>
        <location evidence="1">Nucleus</location>
    </subcellularLocation>
</comment>
<dbReference type="Proteomes" id="UP000318571">
    <property type="component" value="Chromosome 7"/>
</dbReference>
<evidence type="ECO:0000256" key="2">
    <source>
        <dbReference type="ARBA" id="ARBA00022723"/>
    </source>
</evidence>
<dbReference type="PROSITE" id="PS00028">
    <property type="entry name" value="ZINC_FINGER_C2H2_1"/>
    <property type="match status" value="3"/>
</dbReference>
<sequence>MSIKCLKRRWEANISASSTRLTEQSHEGSWALTPPSSVCDDSEDYESDFGHKKLIIALETMKKDSVDEPSNVMDTPPDSPSSEGDESAKSDSEGNFRSQASSGGDVVYDAPMAQDFPQESGYLRKQEIFVVTKNTDREGLFVASGAFARHAIPEPMQMEPLCLTKDTPRTILLPPSPSSSVELDYFTAAGEQNLALDPLLKQRSVILEAGQAPTNSEKGLAPKDVTQAVLSKMTKACPSPNTATTCGPNCPSVLLNGSVIAPPKAVANDRPVRATVATMMTPLVSSPRSSSPSESRDRSPSPNSNSMTFCLDNVQMVPAMIVLAPATHSNGAKSTSTLSVTAQNLPKFYKMIKPRKNEKDTRERSFVCDFPDCDKTYLKSSHLKAHYRNHTGERPYSCPVEGCDKRFARSDELSRHRRAHSGEKKFACAICGHRFVRSDHLVKHEYRHGKRIMKERPSLTTIAPNLILTTTGSSGGQTTSLPIQIAMA</sequence>
<dbReference type="AlphaFoldDB" id="A0A553P4V2"/>
<feature type="region of interest" description="Disordered" evidence="8">
    <location>
        <begin position="16"/>
        <end position="45"/>
    </location>
</feature>
<keyword evidence="4 7" id="KW-0863">Zinc-finger</keyword>
<evidence type="ECO:0000256" key="7">
    <source>
        <dbReference type="PROSITE-ProRule" id="PRU00042"/>
    </source>
</evidence>
<reference evidence="10 11" key="1">
    <citation type="journal article" date="2018" name="Nat. Ecol. Evol.">
        <title>Genomic signatures of mitonuclear coevolution across populations of Tigriopus californicus.</title>
        <authorList>
            <person name="Barreto F.S."/>
            <person name="Watson E.T."/>
            <person name="Lima T.G."/>
            <person name="Willett C.S."/>
            <person name="Edmands S."/>
            <person name="Li W."/>
            <person name="Burton R.S."/>
        </authorList>
    </citation>
    <scope>NUCLEOTIDE SEQUENCE [LARGE SCALE GENOMIC DNA]</scope>
    <source>
        <strain evidence="10 11">San Diego</strain>
    </source>
</reference>
<dbReference type="PROSITE" id="PS50157">
    <property type="entry name" value="ZINC_FINGER_C2H2_2"/>
    <property type="match status" value="3"/>
</dbReference>
<accession>A0A553P4V2</accession>
<protein>
    <recommendedName>
        <fullName evidence="9">C2H2-type domain-containing protein</fullName>
    </recommendedName>
</protein>
<dbReference type="PANTHER" id="PTHR23235:SF65">
    <property type="entry name" value="KRUEPPEL-LIKE FACTOR 11"/>
    <property type="match status" value="1"/>
</dbReference>
<evidence type="ECO:0000256" key="4">
    <source>
        <dbReference type="ARBA" id="ARBA00022771"/>
    </source>
</evidence>
<name>A0A553P4V2_TIGCA</name>
<feature type="domain" description="C2H2-type" evidence="9">
    <location>
        <begin position="396"/>
        <end position="425"/>
    </location>
</feature>
<evidence type="ECO:0000259" key="9">
    <source>
        <dbReference type="PROSITE" id="PS50157"/>
    </source>
</evidence>
<feature type="region of interest" description="Disordered" evidence="8">
    <location>
        <begin position="279"/>
        <end position="308"/>
    </location>
</feature>
<dbReference type="SMART" id="SM00355">
    <property type="entry name" value="ZnF_C2H2"/>
    <property type="match status" value="3"/>
</dbReference>
<evidence type="ECO:0000313" key="11">
    <source>
        <dbReference type="Proteomes" id="UP000318571"/>
    </source>
</evidence>
<evidence type="ECO:0000256" key="8">
    <source>
        <dbReference type="SAM" id="MobiDB-lite"/>
    </source>
</evidence>
<evidence type="ECO:0000256" key="5">
    <source>
        <dbReference type="ARBA" id="ARBA00022833"/>
    </source>
</evidence>
<evidence type="ECO:0000313" key="10">
    <source>
        <dbReference type="EMBL" id="TRY72716.1"/>
    </source>
</evidence>
<dbReference type="GO" id="GO:0000981">
    <property type="term" value="F:DNA-binding transcription factor activity, RNA polymerase II-specific"/>
    <property type="evidence" value="ECO:0007669"/>
    <property type="project" value="TreeGrafter"/>
</dbReference>
<feature type="domain" description="C2H2-type" evidence="9">
    <location>
        <begin position="366"/>
        <end position="395"/>
    </location>
</feature>
<proteinExistence type="predicted"/>
<feature type="region of interest" description="Disordered" evidence="8">
    <location>
        <begin position="65"/>
        <end position="109"/>
    </location>
</feature>